<feature type="compositionally biased region" description="Low complexity" evidence="1">
    <location>
        <begin position="157"/>
        <end position="174"/>
    </location>
</feature>
<dbReference type="Proteomes" id="UP001374579">
    <property type="component" value="Unassembled WGS sequence"/>
</dbReference>
<dbReference type="AlphaFoldDB" id="A0AAN9BTL6"/>
<sequence>MAATVNLGQQLFSKNVKHLPPRPPSVSRRPFSGGFHNRGRLFPTLKREHDPGSAASEQATTEDGLSTTSYTSQPTHVSALPKQRHVQSAKAQLEMAHPHKTENNQLDVDYALVVPGNDLAVYDVNRNLVIDRKPAKRNSRESTSDLFQDNHHGFLGKSASRPSSAKSLSLNSAPVSPAVDSRKNEDSVPDDLKPSVFGYMLKRQVYGSNPNIFTSSLLALQPGAMFKLDGHGGGHCKGECNGDNSRTTGTARNIPSHMEPLHPWLHQTMSQEVIGADPAKCLVFLPLNQSYDDLPIVPLL</sequence>
<evidence type="ECO:0000313" key="3">
    <source>
        <dbReference type="Proteomes" id="UP001374579"/>
    </source>
</evidence>
<feature type="region of interest" description="Disordered" evidence="1">
    <location>
        <begin position="135"/>
        <end position="190"/>
    </location>
</feature>
<feature type="compositionally biased region" description="Basic and acidic residues" evidence="1">
    <location>
        <begin position="180"/>
        <end position="190"/>
    </location>
</feature>
<reference evidence="2 3" key="1">
    <citation type="submission" date="2024-02" db="EMBL/GenBank/DDBJ databases">
        <title>Chromosome-scale genome assembly of the rough periwinkle Littorina saxatilis.</title>
        <authorList>
            <person name="De Jode A."/>
            <person name="Faria R."/>
            <person name="Formenti G."/>
            <person name="Sims Y."/>
            <person name="Smith T.P."/>
            <person name="Tracey A."/>
            <person name="Wood J.M.D."/>
            <person name="Zagrodzka Z.B."/>
            <person name="Johannesson K."/>
            <person name="Butlin R.K."/>
            <person name="Leder E.H."/>
        </authorList>
    </citation>
    <scope>NUCLEOTIDE SEQUENCE [LARGE SCALE GENOMIC DNA]</scope>
    <source>
        <strain evidence="2">Snail1</strain>
        <tissue evidence="2">Muscle</tissue>
    </source>
</reference>
<comment type="caution">
    <text evidence="2">The sequence shown here is derived from an EMBL/GenBank/DDBJ whole genome shotgun (WGS) entry which is preliminary data.</text>
</comment>
<evidence type="ECO:0000256" key="1">
    <source>
        <dbReference type="SAM" id="MobiDB-lite"/>
    </source>
</evidence>
<accession>A0AAN9BTL6</accession>
<feature type="compositionally biased region" description="Basic and acidic residues" evidence="1">
    <location>
        <begin position="135"/>
        <end position="152"/>
    </location>
</feature>
<name>A0AAN9BTL6_9CAEN</name>
<keyword evidence="3" id="KW-1185">Reference proteome</keyword>
<protein>
    <submittedName>
        <fullName evidence="2">Uncharacterized protein</fullName>
    </submittedName>
</protein>
<feature type="compositionally biased region" description="Polar residues" evidence="1">
    <location>
        <begin position="55"/>
        <end position="76"/>
    </location>
</feature>
<evidence type="ECO:0000313" key="2">
    <source>
        <dbReference type="EMBL" id="KAK7111134.1"/>
    </source>
</evidence>
<gene>
    <name evidence="2" type="ORF">V1264_010818</name>
</gene>
<proteinExistence type="predicted"/>
<feature type="region of interest" description="Disordered" evidence="1">
    <location>
        <begin position="15"/>
        <end position="94"/>
    </location>
</feature>
<dbReference type="EMBL" id="JBAMIC010000002">
    <property type="protein sequence ID" value="KAK7111134.1"/>
    <property type="molecule type" value="Genomic_DNA"/>
</dbReference>
<organism evidence="2 3">
    <name type="scientific">Littorina saxatilis</name>
    <dbReference type="NCBI Taxonomy" id="31220"/>
    <lineage>
        <taxon>Eukaryota</taxon>
        <taxon>Metazoa</taxon>
        <taxon>Spiralia</taxon>
        <taxon>Lophotrochozoa</taxon>
        <taxon>Mollusca</taxon>
        <taxon>Gastropoda</taxon>
        <taxon>Caenogastropoda</taxon>
        <taxon>Littorinimorpha</taxon>
        <taxon>Littorinoidea</taxon>
        <taxon>Littorinidae</taxon>
        <taxon>Littorina</taxon>
    </lineage>
</organism>